<feature type="chain" id="PRO_5045031625" description="Thioredoxin domain-containing protein" evidence="1">
    <location>
        <begin position="19"/>
        <end position="469"/>
    </location>
</feature>
<dbReference type="InterPro" id="IPR036249">
    <property type="entry name" value="Thioredoxin-like_sf"/>
</dbReference>
<organism evidence="3 5">
    <name type="scientific">Tritrichomonas musculus</name>
    <dbReference type="NCBI Taxonomy" id="1915356"/>
    <lineage>
        <taxon>Eukaryota</taxon>
        <taxon>Metamonada</taxon>
        <taxon>Parabasalia</taxon>
        <taxon>Tritrichomonadida</taxon>
        <taxon>Tritrichomonadidae</taxon>
        <taxon>Tritrichomonas</taxon>
    </lineage>
</organism>
<reference evidence="3 5" key="1">
    <citation type="submission" date="2024-04" db="EMBL/GenBank/DDBJ databases">
        <title>Tritrichomonas musculus Genome.</title>
        <authorList>
            <person name="Alves-Ferreira E."/>
            <person name="Grigg M."/>
            <person name="Lorenzi H."/>
            <person name="Galac M."/>
        </authorList>
    </citation>
    <scope>NUCLEOTIDE SEQUENCE [LARGE SCALE GENOMIC DNA]</scope>
    <source>
        <strain evidence="3 5">EAF2021</strain>
    </source>
</reference>
<dbReference type="EMBL" id="JAPFFF010000018">
    <property type="protein sequence ID" value="KAK8860706.1"/>
    <property type="molecule type" value="Genomic_DNA"/>
</dbReference>
<feature type="signal peptide" evidence="1">
    <location>
        <begin position="1"/>
        <end position="18"/>
    </location>
</feature>
<dbReference type="Gene3D" id="3.40.30.10">
    <property type="entry name" value="Glutaredoxin"/>
    <property type="match status" value="1"/>
</dbReference>
<gene>
    <name evidence="4" type="ORF">M9Y10_012371</name>
    <name evidence="3" type="ORF">M9Y10_018098</name>
</gene>
<dbReference type="Pfam" id="PF00085">
    <property type="entry name" value="Thioredoxin"/>
    <property type="match status" value="1"/>
</dbReference>
<name>A0ABR2GME3_9EUKA</name>
<evidence type="ECO:0000313" key="3">
    <source>
        <dbReference type="EMBL" id="KAK8835088.1"/>
    </source>
</evidence>
<dbReference type="SUPFAM" id="SSF52833">
    <property type="entry name" value="Thioredoxin-like"/>
    <property type="match status" value="1"/>
</dbReference>
<sequence>MLFFLLSLISSKTSKATARDFPKFLAKSPISLTLFTSVNCQPCKRIQTFLDKLSTKYHDGINFLYVDMQESQPIFNKYNIQFIPQIALFRNSSLLKFYEGQWSYESIEKYVGNLLNESIEFLNDSFSVFNFINKEPSSLLLTKKLSSQADSLYSQYGGAFHLGVVENDELSTQLNLPPALFSIPHNELSLPIDDLDDYDLLNLSHSPFTHLKNSEFLGTVPTQYTYLALVDEHDPSHVHDSIIRMKLAHSFFGSNISYIYCDFFVCENVVRQLGLVSFLNPCNVVMKRDKSGRQIVEPFRKLVNKPDDVLNWLKFQILNIQMPKEKEEVIIPRLYADDFIPKALDPKIDAILLVAATGMNMYDESISNFKILIQVFKDIPTVKFYEFNRFTEHVQGLEIPQSDKPLLSIWPASKEPRGSSFGGYLSLQLTFENLLKLIQTPIPQEKIEEMTKQLNKFAQERQKEKEKEE</sequence>
<keyword evidence="1" id="KW-0732">Signal</keyword>
<dbReference type="CDD" id="cd02947">
    <property type="entry name" value="TRX_family"/>
    <property type="match status" value="1"/>
</dbReference>
<evidence type="ECO:0000259" key="2">
    <source>
        <dbReference type="Pfam" id="PF00085"/>
    </source>
</evidence>
<evidence type="ECO:0000313" key="4">
    <source>
        <dbReference type="EMBL" id="KAK8860706.1"/>
    </source>
</evidence>
<accession>A0ABR2GME3</accession>
<dbReference type="Proteomes" id="UP001470230">
    <property type="component" value="Unassembled WGS sequence"/>
</dbReference>
<protein>
    <recommendedName>
        <fullName evidence="2">Thioredoxin domain-containing protein</fullName>
    </recommendedName>
</protein>
<keyword evidence="5" id="KW-1185">Reference proteome</keyword>
<feature type="domain" description="Thioredoxin" evidence="2">
    <location>
        <begin position="15"/>
        <end position="111"/>
    </location>
</feature>
<dbReference type="EMBL" id="JAPFFF010000237">
    <property type="protein sequence ID" value="KAK8835088.1"/>
    <property type="molecule type" value="Genomic_DNA"/>
</dbReference>
<comment type="caution">
    <text evidence="3">The sequence shown here is derived from an EMBL/GenBank/DDBJ whole genome shotgun (WGS) entry which is preliminary data.</text>
</comment>
<evidence type="ECO:0000256" key="1">
    <source>
        <dbReference type="SAM" id="SignalP"/>
    </source>
</evidence>
<proteinExistence type="predicted"/>
<dbReference type="InterPro" id="IPR013766">
    <property type="entry name" value="Thioredoxin_domain"/>
</dbReference>
<evidence type="ECO:0000313" key="5">
    <source>
        <dbReference type="Proteomes" id="UP001470230"/>
    </source>
</evidence>